<dbReference type="Pfam" id="PF20431">
    <property type="entry name" value="E_motif"/>
    <property type="match status" value="1"/>
</dbReference>
<proteinExistence type="predicted"/>
<keyword evidence="1" id="KW-0677">Repeat</keyword>
<dbReference type="Pfam" id="PF01535">
    <property type="entry name" value="PPR"/>
    <property type="match status" value="2"/>
</dbReference>
<dbReference type="Pfam" id="PF13041">
    <property type="entry name" value="PPR_2"/>
    <property type="match status" value="3"/>
</dbReference>
<dbReference type="AlphaFoldDB" id="A0A218WBU9"/>
<accession>A0A218WBU9</accession>
<reference evidence="4" key="1">
    <citation type="journal article" date="2017" name="Plant J.">
        <title>The pomegranate (Punica granatum L.) genome and the genomics of punicalagin biosynthesis.</title>
        <authorList>
            <person name="Qin G."/>
            <person name="Xu C."/>
            <person name="Ming R."/>
            <person name="Tang H."/>
            <person name="Guyot R."/>
            <person name="Kramer E.M."/>
            <person name="Hu Y."/>
            <person name="Yi X."/>
            <person name="Qi Y."/>
            <person name="Xu X."/>
            <person name="Gao Z."/>
            <person name="Pan H."/>
            <person name="Jian J."/>
            <person name="Tian Y."/>
            <person name="Yue Z."/>
            <person name="Xu Y."/>
        </authorList>
    </citation>
    <scope>NUCLEOTIDE SEQUENCE [LARGE SCALE GENOMIC DNA]</scope>
    <source>
        <strain evidence="4">cv. Dabenzi</strain>
    </source>
</reference>
<dbReference type="GO" id="GO:0003723">
    <property type="term" value="F:RNA binding"/>
    <property type="evidence" value="ECO:0007669"/>
    <property type="project" value="InterPro"/>
</dbReference>
<organism evidence="3 4">
    <name type="scientific">Punica granatum</name>
    <name type="common">Pomegranate</name>
    <dbReference type="NCBI Taxonomy" id="22663"/>
    <lineage>
        <taxon>Eukaryota</taxon>
        <taxon>Viridiplantae</taxon>
        <taxon>Streptophyta</taxon>
        <taxon>Embryophyta</taxon>
        <taxon>Tracheophyta</taxon>
        <taxon>Spermatophyta</taxon>
        <taxon>Magnoliopsida</taxon>
        <taxon>eudicotyledons</taxon>
        <taxon>Gunneridae</taxon>
        <taxon>Pentapetalae</taxon>
        <taxon>rosids</taxon>
        <taxon>malvids</taxon>
        <taxon>Myrtales</taxon>
        <taxon>Lythraceae</taxon>
        <taxon>Punica</taxon>
    </lineage>
</organism>
<feature type="repeat" description="PPR" evidence="2">
    <location>
        <begin position="377"/>
        <end position="411"/>
    </location>
</feature>
<dbReference type="InterPro" id="IPR002885">
    <property type="entry name" value="PPR_rpt"/>
</dbReference>
<feature type="repeat" description="PPR" evidence="2">
    <location>
        <begin position="179"/>
        <end position="213"/>
    </location>
</feature>
<feature type="repeat" description="PPR" evidence="2">
    <location>
        <begin position="342"/>
        <end position="376"/>
    </location>
</feature>
<dbReference type="InterPro" id="IPR046848">
    <property type="entry name" value="E_motif"/>
</dbReference>
<dbReference type="FunFam" id="1.25.40.10:FF:000184">
    <property type="entry name" value="Pentatricopeptide repeat-containing protein, chloroplastic"/>
    <property type="match status" value="1"/>
</dbReference>
<protein>
    <recommendedName>
        <fullName evidence="5">Pentatricopeptide repeat-containing protein At1g06143</fullName>
    </recommendedName>
</protein>
<dbReference type="InterPro" id="IPR046960">
    <property type="entry name" value="PPR_At4g14850-like_plant"/>
</dbReference>
<evidence type="ECO:0000313" key="3">
    <source>
        <dbReference type="EMBL" id="OWM69552.1"/>
    </source>
</evidence>
<feature type="repeat" description="PPR" evidence="2">
    <location>
        <begin position="76"/>
        <end position="110"/>
    </location>
</feature>
<evidence type="ECO:0000256" key="2">
    <source>
        <dbReference type="PROSITE-ProRule" id="PRU00708"/>
    </source>
</evidence>
<dbReference type="PANTHER" id="PTHR47926:SF376">
    <property type="entry name" value="TETRATRICOPEPTIDE-LIKE HELICAL DOMAIN SUPERFAMILY"/>
    <property type="match status" value="1"/>
</dbReference>
<dbReference type="PANTHER" id="PTHR47926">
    <property type="entry name" value="PENTATRICOPEPTIDE REPEAT-CONTAINING PROTEIN"/>
    <property type="match status" value="1"/>
</dbReference>
<name>A0A218WBU9_PUNGR</name>
<dbReference type="GO" id="GO:0009451">
    <property type="term" value="P:RNA modification"/>
    <property type="evidence" value="ECO:0007669"/>
    <property type="project" value="InterPro"/>
</dbReference>
<sequence length="568" mass="64214">MTLLHRHPDFLTRTLVLVERLKGCTTLKELQSVLGFMIKTSVDQDCFAMNQFMTTCSTLGCWDLAASMFSQVQNPDVFLYNAMIRVSVQCSYPLQALEQYKSMLRAGVMPESHTFSSLIKGCRLVQALRYGKCVHGGVWKNGCKRDVFVQTAAIDFYASFGGIVESEKVFDEMPVSERDVFAWTTMLSAYAQAGDMASAQRLFDEMPERNNATWNTLIDGYARLGNLESAQSLFENIPDKNIISWTTMIACYAQNKLFREAVTLFRDMTNLGFSPDEVTMSTIISACAHLGSLDIGREIHYYVMQNRFHLDVYIGSALVDMYSKCGSLEKSLVVFYKLQEKNLFCWNSVIDGLAVHGFARKALMMLSKMESEKIYPNWVTFVSILNACNHAGLVEEGRRLFMRMKKDYLIVPRVEHYGCMVALFSKAGLLEDALGLIISMESEPNAFIWGSLLDGCRVQKNLEIARICLDALILLEPNNSGHYMLLINMYAANNQWDEVTKIRRMMKGRGIEKGCPGHSWIEIGGDICQFAASDRSHPASDKICMFLNDLDEQMRLSNIKPHEISIGF</sequence>
<dbReference type="EMBL" id="MTKT01004864">
    <property type="protein sequence ID" value="OWM69552.1"/>
    <property type="molecule type" value="Genomic_DNA"/>
</dbReference>
<dbReference type="NCBIfam" id="TIGR00756">
    <property type="entry name" value="PPR"/>
    <property type="match status" value="4"/>
</dbReference>
<dbReference type="InterPro" id="IPR011990">
    <property type="entry name" value="TPR-like_helical_dom_sf"/>
</dbReference>
<comment type="caution">
    <text evidence="3">The sequence shown here is derived from an EMBL/GenBank/DDBJ whole genome shotgun (WGS) entry which is preliminary data.</text>
</comment>
<dbReference type="PROSITE" id="PS51375">
    <property type="entry name" value="PPR"/>
    <property type="match status" value="6"/>
</dbReference>
<evidence type="ECO:0008006" key="5">
    <source>
        <dbReference type="Google" id="ProtNLM"/>
    </source>
</evidence>
<feature type="repeat" description="PPR" evidence="2">
    <location>
        <begin position="479"/>
        <end position="513"/>
    </location>
</feature>
<evidence type="ECO:0000313" key="4">
    <source>
        <dbReference type="Proteomes" id="UP000197138"/>
    </source>
</evidence>
<dbReference type="Gene3D" id="1.25.40.10">
    <property type="entry name" value="Tetratricopeptide repeat domain"/>
    <property type="match status" value="4"/>
</dbReference>
<evidence type="ECO:0000256" key="1">
    <source>
        <dbReference type="ARBA" id="ARBA00022737"/>
    </source>
</evidence>
<dbReference type="FunFam" id="1.25.40.10:FF:000348">
    <property type="entry name" value="Pentatricopeptide repeat-containing protein chloroplastic"/>
    <property type="match status" value="1"/>
</dbReference>
<dbReference type="Proteomes" id="UP000197138">
    <property type="component" value="Unassembled WGS sequence"/>
</dbReference>
<feature type="repeat" description="PPR" evidence="2">
    <location>
        <begin position="241"/>
        <end position="275"/>
    </location>
</feature>
<gene>
    <name evidence="3" type="ORF">CDL15_Pgr014013</name>
</gene>